<dbReference type="InterPro" id="IPR002549">
    <property type="entry name" value="AI-2E-like"/>
</dbReference>
<dbReference type="InterPro" id="IPR014227">
    <property type="entry name" value="YtvI-like"/>
</dbReference>
<evidence type="ECO:0000256" key="2">
    <source>
        <dbReference type="ARBA" id="ARBA00009773"/>
    </source>
</evidence>
<evidence type="ECO:0000256" key="4">
    <source>
        <dbReference type="ARBA" id="ARBA00022989"/>
    </source>
</evidence>
<gene>
    <name evidence="7" type="primary">ytvI</name>
    <name evidence="7" type="ORF">ACE41H_11400</name>
</gene>
<feature type="transmembrane region" description="Helical" evidence="6">
    <location>
        <begin position="288"/>
        <end position="305"/>
    </location>
</feature>
<feature type="transmembrane region" description="Helical" evidence="6">
    <location>
        <begin position="61"/>
        <end position="84"/>
    </location>
</feature>
<keyword evidence="4 6" id="KW-1133">Transmembrane helix</keyword>
<organism evidence="7 8">
    <name type="scientific">Paenibacillus enshidis</name>
    <dbReference type="NCBI Taxonomy" id="1458439"/>
    <lineage>
        <taxon>Bacteria</taxon>
        <taxon>Bacillati</taxon>
        <taxon>Bacillota</taxon>
        <taxon>Bacilli</taxon>
        <taxon>Bacillales</taxon>
        <taxon>Paenibacillaceae</taxon>
        <taxon>Paenibacillus</taxon>
    </lineage>
</organism>
<feature type="transmembrane region" description="Helical" evidence="6">
    <location>
        <begin position="254"/>
        <end position="281"/>
    </location>
</feature>
<name>A0ABV5AVG7_9BACL</name>
<evidence type="ECO:0000313" key="7">
    <source>
        <dbReference type="EMBL" id="MFB5267384.1"/>
    </source>
</evidence>
<keyword evidence="5 6" id="KW-0472">Membrane</keyword>
<feature type="transmembrane region" description="Helical" evidence="6">
    <location>
        <begin position="165"/>
        <end position="189"/>
    </location>
</feature>
<dbReference type="EMBL" id="JBHHMI010000008">
    <property type="protein sequence ID" value="MFB5267384.1"/>
    <property type="molecule type" value="Genomic_DNA"/>
</dbReference>
<reference evidence="7 8" key="1">
    <citation type="submission" date="2024-09" db="EMBL/GenBank/DDBJ databases">
        <title>Paenibacillus zeirhizospherea sp. nov., isolated from surface of the maize (Zea mays) roots in a horticulture field, Hungary.</title>
        <authorList>
            <person name="Marton D."/>
            <person name="Farkas M."/>
            <person name="Bedics A."/>
            <person name="Toth E."/>
            <person name="Tancsics A."/>
            <person name="Boka K."/>
            <person name="Maroti G."/>
            <person name="Kriszt B."/>
            <person name="Cserhati M."/>
        </authorList>
    </citation>
    <scope>NUCLEOTIDE SEQUENCE [LARGE SCALE GENOMIC DNA]</scope>
    <source>
        <strain evidence="7 8">KCTC 33519</strain>
    </source>
</reference>
<keyword evidence="8" id="KW-1185">Reference proteome</keyword>
<feature type="transmembrane region" description="Helical" evidence="6">
    <location>
        <begin position="36"/>
        <end position="54"/>
    </location>
</feature>
<dbReference type="PANTHER" id="PTHR21716:SF68">
    <property type="entry name" value="TRANSPORT PROTEIN YTVI-RELATED"/>
    <property type="match status" value="1"/>
</dbReference>
<feature type="transmembrane region" description="Helical" evidence="6">
    <location>
        <begin position="226"/>
        <end position="248"/>
    </location>
</feature>
<dbReference type="Pfam" id="PF01594">
    <property type="entry name" value="AI-2E_transport"/>
    <property type="match status" value="1"/>
</dbReference>
<evidence type="ECO:0000256" key="1">
    <source>
        <dbReference type="ARBA" id="ARBA00004141"/>
    </source>
</evidence>
<evidence type="ECO:0000256" key="6">
    <source>
        <dbReference type="SAM" id="Phobius"/>
    </source>
</evidence>
<sequence>MNRLILKRILRALWVVTGILLFLLAVYWLFPLVYPFLLAWLVAYAMNPLVLFLHKKARLPHWLAVTLSLFVYLGAILLVLSAAVTRIVKELIELTKTFDIHIAHFKSLFVSWTKSDIIQNIIIEMNEFLRENPDYQQTINNNIDKTTQNVSSAVTDLVTRFLNGILSFLTALPNMGAVLMVIVLAAFFISKNWERHSRTFSGLAPVGLRKTVADIWLDLRKALSGYLLAQFIIISITAVVVIVGLIILRVDSAFTIGLMIGLIDLLPYLGVGIVMIPWAIYAFMSDNFTLGLGLSILYIVILIARQISEPKVLASSVGLDPLATLIAMFVGLKLFGVLGLIIGPVSLVVLDAFNRANVLRDLRNYILAGRIR</sequence>
<dbReference type="Proteomes" id="UP001580346">
    <property type="component" value="Unassembled WGS sequence"/>
</dbReference>
<accession>A0ABV5AVG7</accession>
<evidence type="ECO:0000256" key="3">
    <source>
        <dbReference type="ARBA" id="ARBA00022692"/>
    </source>
</evidence>
<evidence type="ECO:0000313" key="8">
    <source>
        <dbReference type="Proteomes" id="UP001580346"/>
    </source>
</evidence>
<proteinExistence type="inferred from homology"/>
<dbReference type="PANTHER" id="PTHR21716">
    <property type="entry name" value="TRANSMEMBRANE PROTEIN"/>
    <property type="match status" value="1"/>
</dbReference>
<dbReference type="RefSeq" id="WP_375355366.1">
    <property type="nucleotide sequence ID" value="NZ_JBHHMI010000008.1"/>
</dbReference>
<dbReference type="NCBIfam" id="TIGR02872">
    <property type="entry name" value="spore_ytvI"/>
    <property type="match status" value="1"/>
</dbReference>
<protein>
    <submittedName>
        <fullName evidence="7">Sporulation integral membrane protein YtvI</fullName>
    </submittedName>
</protein>
<keyword evidence="3 6" id="KW-0812">Transmembrane</keyword>
<comment type="subcellular location">
    <subcellularLocation>
        <location evidence="1">Membrane</location>
        <topology evidence="1">Multi-pass membrane protein</topology>
    </subcellularLocation>
</comment>
<evidence type="ECO:0000256" key="5">
    <source>
        <dbReference type="ARBA" id="ARBA00023136"/>
    </source>
</evidence>
<comment type="caution">
    <text evidence="7">The sequence shown here is derived from an EMBL/GenBank/DDBJ whole genome shotgun (WGS) entry which is preliminary data.</text>
</comment>
<feature type="transmembrane region" description="Helical" evidence="6">
    <location>
        <begin position="325"/>
        <end position="350"/>
    </location>
</feature>
<feature type="transmembrane region" description="Helical" evidence="6">
    <location>
        <begin position="12"/>
        <end position="30"/>
    </location>
</feature>
<comment type="similarity">
    <text evidence="2">Belongs to the autoinducer-2 exporter (AI-2E) (TC 2.A.86) family.</text>
</comment>